<feature type="compositionally biased region" description="Basic and acidic residues" evidence="4">
    <location>
        <begin position="39"/>
        <end position="53"/>
    </location>
</feature>
<evidence type="ECO:0000256" key="2">
    <source>
        <dbReference type="ARBA" id="ARBA00022741"/>
    </source>
</evidence>
<evidence type="ECO:0000256" key="4">
    <source>
        <dbReference type="SAM" id="MobiDB-lite"/>
    </source>
</evidence>
<dbReference type="InterPro" id="IPR051437">
    <property type="entry name" value="TTLL_monoglycylase"/>
</dbReference>
<gene>
    <name evidence="5" type="primary">TTLL3</name>
</gene>
<proteinExistence type="predicted"/>
<dbReference type="PANTHER" id="PTHR45870:SF2">
    <property type="entry name" value="TUBULIN MONOGLYCYLASE TTLL3"/>
    <property type="match status" value="1"/>
</dbReference>
<keyword evidence="2" id="KW-0547">Nucleotide-binding</keyword>
<evidence type="ECO:0000313" key="6">
    <source>
        <dbReference type="Proteomes" id="UP000694390"/>
    </source>
</evidence>
<dbReference type="GO" id="GO:0015630">
    <property type="term" value="C:microtubule cytoskeleton"/>
    <property type="evidence" value="ECO:0007669"/>
    <property type="project" value="TreeGrafter"/>
</dbReference>
<reference evidence="5" key="2">
    <citation type="submission" date="2025-08" db="UniProtKB">
        <authorList>
            <consortium name="Ensembl"/>
        </authorList>
    </citation>
    <scope>IDENTIFICATION</scope>
</reference>
<dbReference type="GO" id="GO:0005930">
    <property type="term" value="C:axoneme"/>
    <property type="evidence" value="ECO:0007669"/>
    <property type="project" value="TreeGrafter"/>
</dbReference>
<dbReference type="GO" id="GO:0070736">
    <property type="term" value="F:protein-glycine ligase activity, initiating"/>
    <property type="evidence" value="ECO:0007669"/>
    <property type="project" value="TreeGrafter"/>
</dbReference>
<dbReference type="GO" id="GO:0060271">
    <property type="term" value="P:cilium assembly"/>
    <property type="evidence" value="ECO:0007669"/>
    <property type="project" value="TreeGrafter"/>
</dbReference>
<organism evidence="5 6">
    <name type="scientific">Gopherus evgoodei</name>
    <name type="common">Goodes thornscrub tortoise</name>
    <dbReference type="NCBI Taxonomy" id="1825980"/>
    <lineage>
        <taxon>Eukaryota</taxon>
        <taxon>Metazoa</taxon>
        <taxon>Chordata</taxon>
        <taxon>Craniata</taxon>
        <taxon>Vertebrata</taxon>
        <taxon>Euteleostomi</taxon>
        <taxon>Archelosauria</taxon>
        <taxon>Testudinata</taxon>
        <taxon>Testudines</taxon>
        <taxon>Cryptodira</taxon>
        <taxon>Durocryptodira</taxon>
        <taxon>Testudinoidea</taxon>
        <taxon>Testudinidae</taxon>
        <taxon>Gopherus</taxon>
    </lineage>
</organism>
<name>A0A8C4WBM2_9SAUR</name>
<feature type="compositionally biased region" description="Acidic residues" evidence="4">
    <location>
        <begin position="54"/>
        <end position="70"/>
    </location>
</feature>
<evidence type="ECO:0000256" key="1">
    <source>
        <dbReference type="ARBA" id="ARBA00022598"/>
    </source>
</evidence>
<sequence length="226" mass="25195">TPSLRTPGSLPSQQRKIFMLHGPYPVIRRLLRSRGWVEKKAPKAAHRWERVPEGEEAGEGDDSDGAEEGESWARGGPLLADLSSLSEQDDDPDGTYDLMSRLVRNQMPYFIWTNRRDAIDCRFLRKEQVMNHYAKAGSFTTKVGLCVNLRNLPWFDQADADTFFPRCYRLGAEDEKHAFIGDTAVHWGAHCPREGQLQAGPGEAEGCPGLWGNIQLAPGEAEGCPS</sequence>
<dbReference type="Ensembl" id="ENSGEVT00005015886.1">
    <property type="protein sequence ID" value="ENSGEVP00005015123.1"/>
    <property type="gene ID" value="ENSGEVG00005010625.1"/>
</dbReference>
<keyword evidence="3" id="KW-0067">ATP-binding</keyword>
<keyword evidence="1" id="KW-0436">Ligase</keyword>
<dbReference type="GeneTree" id="ENSGT00940000154857"/>
<dbReference type="PANTHER" id="PTHR45870">
    <property type="entry name" value="TUBULIN MONOGLYCYLASE TTLL3"/>
    <property type="match status" value="1"/>
</dbReference>
<dbReference type="Proteomes" id="UP000694390">
    <property type="component" value="Chromosome 7"/>
</dbReference>
<accession>A0A8C4WBM2</accession>
<keyword evidence="6" id="KW-1185">Reference proteome</keyword>
<reference evidence="5" key="3">
    <citation type="submission" date="2025-09" db="UniProtKB">
        <authorList>
            <consortium name="Ensembl"/>
        </authorList>
    </citation>
    <scope>IDENTIFICATION</scope>
</reference>
<dbReference type="GO" id="GO:0005524">
    <property type="term" value="F:ATP binding"/>
    <property type="evidence" value="ECO:0007669"/>
    <property type="project" value="UniProtKB-KW"/>
</dbReference>
<dbReference type="AlphaFoldDB" id="A0A8C4WBM2"/>
<reference evidence="5" key="1">
    <citation type="submission" date="2019-06" db="EMBL/GenBank/DDBJ databases">
        <title>G10K-VGP Goodes thornscrub tortoise genome, primary haplotype.</title>
        <authorList>
            <person name="Murphy B."/>
            <person name="Edwards T."/>
            <person name="Rhie A."/>
            <person name="Koren S."/>
            <person name="Phillippy A."/>
            <person name="Fedrigo O."/>
            <person name="Haase B."/>
            <person name="Mountcastle J."/>
            <person name="Lewin H."/>
            <person name="Damas J."/>
            <person name="Howe K."/>
            <person name="Formenti G."/>
            <person name="Myers G."/>
            <person name="Durbin R."/>
            <person name="Jarvis E.D."/>
        </authorList>
    </citation>
    <scope>NUCLEOTIDE SEQUENCE [LARGE SCALE GENOMIC DNA]</scope>
</reference>
<evidence type="ECO:0000256" key="3">
    <source>
        <dbReference type="ARBA" id="ARBA00022840"/>
    </source>
</evidence>
<protein>
    <submittedName>
        <fullName evidence="5">Tubulin tyrosine ligase like 3</fullName>
    </submittedName>
</protein>
<feature type="region of interest" description="Disordered" evidence="4">
    <location>
        <begin position="39"/>
        <end position="73"/>
    </location>
</feature>
<dbReference type="GO" id="GO:0003341">
    <property type="term" value="P:cilium movement"/>
    <property type="evidence" value="ECO:0007669"/>
    <property type="project" value="TreeGrafter"/>
</dbReference>
<evidence type="ECO:0000313" key="5">
    <source>
        <dbReference type="Ensembl" id="ENSGEVP00005015123.1"/>
    </source>
</evidence>